<dbReference type="GO" id="GO:0034080">
    <property type="term" value="P:CENP-A containing chromatin assembly"/>
    <property type="evidence" value="ECO:0007669"/>
    <property type="project" value="TreeGrafter"/>
</dbReference>
<dbReference type="PANTHER" id="PTHR15081">
    <property type="entry name" value="NUCLEAR AUTOANTIGENIC SPERM PROTEIN NASP -RELATED"/>
    <property type="match status" value="1"/>
</dbReference>
<evidence type="ECO:0000256" key="3">
    <source>
        <dbReference type="SAM" id="Coils"/>
    </source>
</evidence>
<dbReference type="AlphaFoldDB" id="A0AAW1S1X0"/>
<organism evidence="5 6">
    <name type="scientific">Elliptochloris bilobata</name>
    <dbReference type="NCBI Taxonomy" id="381761"/>
    <lineage>
        <taxon>Eukaryota</taxon>
        <taxon>Viridiplantae</taxon>
        <taxon>Chlorophyta</taxon>
        <taxon>core chlorophytes</taxon>
        <taxon>Trebouxiophyceae</taxon>
        <taxon>Trebouxiophyceae incertae sedis</taxon>
        <taxon>Elliptochloris clade</taxon>
        <taxon>Elliptochloris</taxon>
    </lineage>
</organism>
<keyword evidence="6" id="KW-1185">Reference proteome</keyword>
<dbReference type="InterPro" id="IPR011990">
    <property type="entry name" value="TPR-like_helical_dom_sf"/>
</dbReference>
<dbReference type="GO" id="GO:0042393">
    <property type="term" value="F:histone binding"/>
    <property type="evidence" value="ECO:0007669"/>
    <property type="project" value="TreeGrafter"/>
</dbReference>
<dbReference type="Proteomes" id="UP001445335">
    <property type="component" value="Unassembled WGS sequence"/>
</dbReference>
<evidence type="ECO:0000313" key="5">
    <source>
        <dbReference type="EMBL" id="KAK9839668.1"/>
    </source>
</evidence>
<dbReference type="GO" id="GO:0005654">
    <property type="term" value="C:nucleoplasm"/>
    <property type="evidence" value="ECO:0007669"/>
    <property type="project" value="TreeGrafter"/>
</dbReference>
<feature type="compositionally biased region" description="Low complexity" evidence="4">
    <location>
        <begin position="126"/>
        <end position="137"/>
    </location>
</feature>
<evidence type="ECO:0008006" key="7">
    <source>
        <dbReference type="Google" id="ProtNLM"/>
    </source>
</evidence>
<sequence>MGGAGPSGSAPAAELSDEAVQSLFEEGKKCLQVNDLDKAVDVLGQVLQARVGKHGEVALECASAYYRYGCALFYKAQQDNDVLGAPLRQAADEREAAAERDGAPGAALDAEKENIDMKGKGPAPPESAAAASAGGDSNENDDSDEEGEEEEEEGEDEGDDALAWKMLEVAREIWTSAGAQAHTAELADTHQLLGDLAAEADGWDVALEEYQQALKLLAACPTIEADDRRFAEVHYKAALALQFRNAPEEALVHARSAGFQGIGGRVAAENGGDAGGVQAAPPEGRGAAVDPELAAKAAKEVEELEEVLGDLADKVEELQEAARQQAATKRELRAAFSQIATAFTSAAPAGMPAPTEGGTVFSAGFATAGAPSGAELGGGACAGASGRAGAASGAPVVNLGMVGRGSKRLQLAPVALPAGATAAVAGTARPKRSLEDLMGGGGGGGSCSFGFGAPMTVPAGFGVPAAPAAASVAAGAEAPKRPRAELQERPTDGVGRALPPPAAKRAALPAFLQAASVAAVYGSNGAAAEHAPSDPKSGVSAEPVPPALQEAHDTKVTNTLSCTMKAFACILVMAACLAVAAQAQNFDPNSCPGQGAALKNGACSAFVQYFSDHQDQYNAPDDQFRTLANSAPMPSDACCASAKQFVGQKCSCDGPTLGNAQQAGLTVNTIIGIGRGTPIRCGGDNPCYG</sequence>
<comment type="caution">
    <text evidence="5">The sequence shown here is derived from an EMBL/GenBank/DDBJ whole genome shotgun (WGS) entry which is preliminary data.</text>
</comment>
<proteinExistence type="predicted"/>
<feature type="region of interest" description="Disordered" evidence="4">
    <location>
        <begin position="474"/>
        <end position="500"/>
    </location>
</feature>
<evidence type="ECO:0000256" key="4">
    <source>
        <dbReference type="SAM" id="MobiDB-lite"/>
    </source>
</evidence>
<reference evidence="5 6" key="1">
    <citation type="journal article" date="2024" name="Nat. Commun.">
        <title>Phylogenomics reveals the evolutionary origins of lichenization in chlorophyte algae.</title>
        <authorList>
            <person name="Puginier C."/>
            <person name="Libourel C."/>
            <person name="Otte J."/>
            <person name="Skaloud P."/>
            <person name="Haon M."/>
            <person name="Grisel S."/>
            <person name="Petersen M."/>
            <person name="Berrin J.G."/>
            <person name="Delaux P.M."/>
            <person name="Dal Grande F."/>
            <person name="Keller J."/>
        </authorList>
    </citation>
    <scope>NUCLEOTIDE SEQUENCE [LARGE SCALE GENOMIC DNA]</scope>
    <source>
        <strain evidence="5 6">SAG 245.80</strain>
    </source>
</reference>
<keyword evidence="3" id="KW-0175">Coiled coil</keyword>
<keyword evidence="2" id="KW-0802">TPR repeat</keyword>
<feature type="coiled-coil region" evidence="3">
    <location>
        <begin position="294"/>
        <end position="335"/>
    </location>
</feature>
<keyword evidence="1" id="KW-0677">Repeat</keyword>
<protein>
    <recommendedName>
        <fullName evidence="7">Tetratricopeptide SHNi-TPR domain-containing protein</fullName>
    </recommendedName>
</protein>
<feature type="compositionally biased region" description="Acidic residues" evidence="4">
    <location>
        <begin position="138"/>
        <end position="160"/>
    </location>
</feature>
<accession>A0AAW1S1X0</accession>
<dbReference type="EMBL" id="JALJOU010000015">
    <property type="protein sequence ID" value="KAK9839668.1"/>
    <property type="molecule type" value="Genomic_DNA"/>
</dbReference>
<feature type="region of interest" description="Disordered" evidence="4">
    <location>
        <begin position="115"/>
        <end position="160"/>
    </location>
</feature>
<name>A0AAW1S1X0_9CHLO</name>
<dbReference type="InterPro" id="IPR051730">
    <property type="entry name" value="NASP-like"/>
</dbReference>
<feature type="compositionally biased region" description="Basic and acidic residues" evidence="4">
    <location>
        <begin position="478"/>
        <end position="491"/>
    </location>
</feature>
<dbReference type="GO" id="GO:0006335">
    <property type="term" value="P:DNA replication-dependent chromatin assembly"/>
    <property type="evidence" value="ECO:0007669"/>
    <property type="project" value="TreeGrafter"/>
</dbReference>
<gene>
    <name evidence="5" type="ORF">WJX81_004699</name>
</gene>
<evidence type="ECO:0000256" key="1">
    <source>
        <dbReference type="ARBA" id="ARBA00022737"/>
    </source>
</evidence>
<evidence type="ECO:0000256" key="2">
    <source>
        <dbReference type="ARBA" id="ARBA00022803"/>
    </source>
</evidence>
<dbReference type="Gene3D" id="1.25.40.10">
    <property type="entry name" value="Tetratricopeptide repeat domain"/>
    <property type="match status" value="1"/>
</dbReference>
<dbReference type="SUPFAM" id="SSF48452">
    <property type="entry name" value="TPR-like"/>
    <property type="match status" value="1"/>
</dbReference>
<dbReference type="PANTHER" id="PTHR15081:SF1">
    <property type="entry name" value="NUCLEAR AUTOANTIGENIC SPERM PROTEIN"/>
    <property type="match status" value="1"/>
</dbReference>
<evidence type="ECO:0000313" key="6">
    <source>
        <dbReference type="Proteomes" id="UP001445335"/>
    </source>
</evidence>